<dbReference type="EMBL" id="JACXIY010000048">
    <property type="protein sequence ID" value="MBD2872438.1"/>
    <property type="molecule type" value="Genomic_DNA"/>
</dbReference>
<keyword evidence="3" id="KW-1185">Reference proteome</keyword>
<dbReference type="Pfam" id="PF12730">
    <property type="entry name" value="ABC2_membrane_4"/>
    <property type="match status" value="1"/>
</dbReference>
<feature type="transmembrane region" description="Helical" evidence="1">
    <location>
        <begin position="175"/>
        <end position="197"/>
    </location>
</feature>
<feature type="transmembrane region" description="Helical" evidence="1">
    <location>
        <begin position="101"/>
        <end position="130"/>
    </location>
</feature>
<sequence>MTGFLRLLAAERLKLSKSFIWLLVPISPLVSLAIGLLVSLDNVDGTWKYGSYAILASSMASFHAMLFLPILTGIFTAFVCRYEHGGGGWKMLLALPVSRTALFFAKFTVVASLILVTQLLFLAAVVYSAHYQGIDGAIPWRMLLTGVGGGFLACLPLAALQLLVSVGWSSFAAPLAINVALTVPNMLVINSATYGPFYPWAQPMLAMLWYSDQDFGGFSLPLENIFMTVAGSFALFLAAGLIYFNRKEI</sequence>
<dbReference type="CDD" id="cd21809">
    <property type="entry name" value="ABC-2_lan_permease-like"/>
    <property type="match status" value="1"/>
</dbReference>
<dbReference type="Proteomes" id="UP000632125">
    <property type="component" value="Unassembled WGS sequence"/>
</dbReference>
<gene>
    <name evidence="2" type="ORF">IDH41_28055</name>
</gene>
<dbReference type="RefSeq" id="WP_190867117.1">
    <property type="nucleotide sequence ID" value="NZ_JACXIY010000048.1"/>
</dbReference>
<proteinExistence type="predicted"/>
<keyword evidence="1" id="KW-0472">Membrane</keyword>
<accession>A0A927CT49</accession>
<dbReference type="AlphaFoldDB" id="A0A927CT49"/>
<evidence type="ECO:0000256" key="1">
    <source>
        <dbReference type="SAM" id="Phobius"/>
    </source>
</evidence>
<organism evidence="2 3">
    <name type="scientific">Paenibacillus arenilitoris</name>
    <dbReference type="NCBI Taxonomy" id="2772299"/>
    <lineage>
        <taxon>Bacteria</taxon>
        <taxon>Bacillati</taxon>
        <taxon>Bacillota</taxon>
        <taxon>Bacilli</taxon>
        <taxon>Bacillales</taxon>
        <taxon>Paenibacillaceae</taxon>
        <taxon>Paenibacillus</taxon>
    </lineage>
</organism>
<evidence type="ECO:0000313" key="3">
    <source>
        <dbReference type="Proteomes" id="UP000632125"/>
    </source>
</evidence>
<comment type="caution">
    <text evidence="2">The sequence shown here is derived from an EMBL/GenBank/DDBJ whole genome shotgun (WGS) entry which is preliminary data.</text>
</comment>
<reference evidence="2" key="1">
    <citation type="submission" date="2020-09" db="EMBL/GenBank/DDBJ databases">
        <title>A novel bacterium of genus Paenibacillus, isolated from South China Sea.</title>
        <authorList>
            <person name="Huang H."/>
            <person name="Mo K."/>
            <person name="Hu Y."/>
        </authorList>
    </citation>
    <scope>NUCLEOTIDE SEQUENCE</scope>
    <source>
        <strain evidence="2">IB182493</strain>
    </source>
</reference>
<feature type="transmembrane region" description="Helical" evidence="1">
    <location>
        <begin position="142"/>
        <end position="163"/>
    </location>
</feature>
<feature type="transmembrane region" description="Helical" evidence="1">
    <location>
        <begin position="20"/>
        <end position="40"/>
    </location>
</feature>
<protein>
    <submittedName>
        <fullName evidence="2">ABC transporter permease</fullName>
    </submittedName>
</protein>
<keyword evidence="1" id="KW-0812">Transmembrane</keyword>
<name>A0A927CT49_9BACL</name>
<feature type="transmembrane region" description="Helical" evidence="1">
    <location>
        <begin position="52"/>
        <end position="80"/>
    </location>
</feature>
<feature type="transmembrane region" description="Helical" evidence="1">
    <location>
        <begin position="225"/>
        <end position="244"/>
    </location>
</feature>
<keyword evidence="1" id="KW-1133">Transmembrane helix</keyword>
<evidence type="ECO:0000313" key="2">
    <source>
        <dbReference type="EMBL" id="MBD2872438.1"/>
    </source>
</evidence>